<comment type="caution">
    <text evidence="1">The sequence shown here is derived from an EMBL/GenBank/DDBJ whole genome shotgun (WGS) entry which is preliminary data.</text>
</comment>
<evidence type="ECO:0000313" key="2">
    <source>
        <dbReference type="Proteomes" id="UP000018888"/>
    </source>
</evidence>
<evidence type="ECO:0000313" key="1">
    <source>
        <dbReference type="EMBL" id="POG66922.1"/>
    </source>
</evidence>
<dbReference type="EMBL" id="AUPC02000181">
    <property type="protein sequence ID" value="POG66922.1"/>
    <property type="molecule type" value="Genomic_DNA"/>
</dbReference>
<keyword evidence="2" id="KW-1185">Reference proteome</keyword>
<evidence type="ECO:0008006" key="3">
    <source>
        <dbReference type="Google" id="ProtNLM"/>
    </source>
</evidence>
<name>A0A2P4PNG5_RHIID</name>
<reference evidence="1 2" key="2">
    <citation type="journal article" date="2018" name="New Phytol.">
        <title>High intraspecific genome diversity in the model arbuscular mycorrhizal symbiont Rhizophagus irregularis.</title>
        <authorList>
            <person name="Chen E.C.H."/>
            <person name="Morin E."/>
            <person name="Beaudet D."/>
            <person name="Noel J."/>
            <person name="Yildirir G."/>
            <person name="Ndikumana S."/>
            <person name="Charron P."/>
            <person name="St-Onge C."/>
            <person name="Giorgi J."/>
            <person name="Kruger M."/>
            <person name="Marton T."/>
            <person name="Ropars J."/>
            <person name="Grigoriev I.V."/>
            <person name="Hainaut M."/>
            <person name="Henrissat B."/>
            <person name="Roux C."/>
            <person name="Martin F."/>
            <person name="Corradi N."/>
        </authorList>
    </citation>
    <scope>NUCLEOTIDE SEQUENCE [LARGE SCALE GENOMIC DNA]</scope>
    <source>
        <strain evidence="1 2">DAOM 197198</strain>
    </source>
</reference>
<feature type="non-terminal residue" evidence="1">
    <location>
        <position position="1"/>
    </location>
</feature>
<sequence>DVSGNYNIDEFLNFTKFNIANQVDDFVNNINKNSNPLNIYKYNFASKLKIEWISYSRITNLKEIAEGGYGKIYKASINGNIVAVKEFLNSQDPSKYFLNEVIN</sequence>
<protein>
    <recommendedName>
        <fullName evidence="3">Protein kinase domain-containing protein</fullName>
    </recommendedName>
</protein>
<dbReference type="SUPFAM" id="SSF56112">
    <property type="entry name" value="Protein kinase-like (PK-like)"/>
    <property type="match status" value="1"/>
</dbReference>
<dbReference type="InterPro" id="IPR011009">
    <property type="entry name" value="Kinase-like_dom_sf"/>
</dbReference>
<dbReference type="Proteomes" id="UP000018888">
    <property type="component" value="Unassembled WGS sequence"/>
</dbReference>
<organism evidence="1 2">
    <name type="scientific">Rhizophagus irregularis (strain DAOM 181602 / DAOM 197198 / MUCL 43194)</name>
    <name type="common">Arbuscular mycorrhizal fungus</name>
    <name type="synonym">Glomus intraradices</name>
    <dbReference type="NCBI Taxonomy" id="747089"/>
    <lineage>
        <taxon>Eukaryota</taxon>
        <taxon>Fungi</taxon>
        <taxon>Fungi incertae sedis</taxon>
        <taxon>Mucoromycota</taxon>
        <taxon>Glomeromycotina</taxon>
        <taxon>Glomeromycetes</taxon>
        <taxon>Glomerales</taxon>
        <taxon>Glomeraceae</taxon>
        <taxon>Rhizophagus</taxon>
    </lineage>
</organism>
<gene>
    <name evidence="1" type="ORF">GLOIN_2v1653190</name>
</gene>
<dbReference type="AlphaFoldDB" id="A0A2P4PNG5"/>
<dbReference type="Gene3D" id="3.30.200.20">
    <property type="entry name" value="Phosphorylase Kinase, domain 1"/>
    <property type="match status" value="1"/>
</dbReference>
<accession>A0A2P4PNG5</accession>
<proteinExistence type="predicted"/>
<reference evidence="1 2" key="1">
    <citation type="journal article" date="2013" name="Proc. Natl. Acad. Sci. U.S.A.">
        <title>Genome of an arbuscular mycorrhizal fungus provides insight into the oldest plant symbiosis.</title>
        <authorList>
            <person name="Tisserant E."/>
            <person name="Malbreil M."/>
            <person name="Kuo A."/>
            <person name="Kohler A."/>
            <person name="Symeonidi A."/>
            <person name="Balestrini R."/>
            <person name="Charron P."/>
            <person name="Duensing N."/>
            <person name="Frei Dit Frey N."/>
            <person name="Gianinazzi-Pearson V."/>
            <person name="Gilbert L.B."/>
            <person name="Handa Y."/>
            <person name="Herr J.R."/>
            <person name="Hijri M."/>
            <person name="Koul R."/>
            <person name="Kawaguchi M."/>
            <person name="Krajinski F."/>
            <person name="Lammers P.J."/>
            <person name="Masclaux F.G."/>
            <person name="Murat C."/>
            <person name="Morin E."/>
            <person name="Ndikumana S."/>
            <person name="Pagni M."/>
            <person name="Petitpierre D."/>
            <person name="Requena N."/>
            <person name="Rosikiewicz P."/>
            <person name="Riley R."/>
            <person name="Saito K."/>
            <person name="San Clemente H."/>
            <person name="Shapiro H."/>
            <person name="van Tuinen D."/>
            <person name="Becard G."/>
            <person name="Bonfante P."/>
            <person name="Paszkowski U."/>
            <person name="Shachar-Hill Y.Y."/>
            <person name="Tuskan G.A."/>
            <person name="Young P.W."/>
            <person name="Sanders I.R."/>
            <person name="Henrissat B."/>
            <person name="Rensing S.A."/>
            <person name="Grigoriev I.V."/>
            <person name="Corradi N."/>
            <person name="Roux C."/>
            <person name="Martin F."/>
        </authorList>
    </citation>
    <scope>NUCLEOTIDE SEQUENCE [LARGE SCALE GENOMIC DNA]</scope>
    <source>
        <strain evidence="1 2">DAOM 197198</strain>
    </source>
</reference>